<protein>
    <submittedName>
        <fullName evidence="2">Uncharacterized protein</fullName>
    </submittedName>
</protein>
<feature type="compositionally biased region" description="Basic and acidic residues" evidence="1">
    <location>
        <begin position="287"/>
        <end position="297"/>
    </location>
</feature>
<feature type="compositionally biased region" description="Basic and acidic residues" evidence="1">
    <location>
        <begin position="433"/>
        <end position="449"/>
    </location>
</feature>
<dbReference type="EMBL" id="JAGRRH010000022">
    <property type="protein sequence ID" value="KAG7345022.1"/>
    <property type="molecule type" value="Genomic_DNA"/>
</dbReference>
<evidence type="ECO:0000256" key="1">
    <source>
        <dbReference type="SAM" id="MobiDB-lite"/>
    </source>
</evidence>
<dbReference type="Proteomes" id="UP000693970">
    <property type="component" value="Unassembled WGS sequence"/>
</dbReference>
<feature type="region of interest" description="Disordered" evidence="1">
    <location>
        <begin position="536"/>
        <end position="604"/>
    </location>
</feature>
<organism evidence="2 3">
    <name type="scientific">Nitzschia inconspicua</name>
    <dbReference type="NCBI Taxonomy" id="303405"/>
    <lineage>
        <taxon>Eukaryota</taxon>
        <taxon>Sar</taxon>
        <taxon>Stramenopiles</taxon>
        <taxon>Ochrophyta</taxon>
        <taxon>Bacillariophyta</taxon>
        <taxon>Bacillariophyceae</taxon>
        <taxon>Bacillariophycidae</taxon>
        <taxon>Bacillariales</taxon>
        <taxon>Bacillariaceae</taxon>
        <taxon>Nitzschia</taxon>
    </lineage>
</organism>
<feature type="compositionally biased region" description="Basic and acidic residues" evidence="1">
    <location>
        <begin position="328"/>
        <end position="347"/>
    </location>
</feature>
<feature type="compositionally biased region" description="Polar residues" evidence="1">
    <location>
        <begin position="360"/>
        <end position="381"/>
    </location>
</feature>
<reference evidence="2" key="1">
    <citation type="journal article" date="2021" name="Sci. Rep.">
        <title>Diploid genomic architecture of Nitzschia inconspicua, an elite biomass production diatom.</title>
        <authorList>
            <person name="Oliver A."/>
            <person name="Podell S."/>
            <person name="Pinowska A."/>
            <person name="Traller J.C."/>
            <person name="Smith S.R."/>
            <person name="McClure R."/>
            <person name="Beliaev A."/>
            <person name="Bohutskyi P."/>
            <person name="Hill E.A."/>
            <person name="Rabines A."/>
            <person name="Zheng H."/>
            <person name="Allen L.Z."/>
            <person name="Kuo A."/>
            <person name="Grigoriev I.V."/>
            <person name="Allen A.E."/>
            <person name="Hazlebeck D."/>
            <person name="Allen E.E."/>
        </authorList>
    </citation>
    <scope>NUCLEOTIDE SEQUENCE</scope>
    <source>
        <strain evidence="2">Hildebrandi</strain>
    </source>
</reference>
<name>A0A9K3KJW5_9STRA</name>
<feature type="compositionally biased region" description="Polar residues" evidence="1">
    <location>
        <begin position="67"/>
        <end position="86"/>
    </location>
</feature>
<feature type="compositionally biased region" description="Basic and acidic residues" evidence="1">
    <location>
        <begin position="307"/>
        <end position="320"/>
    </location>
</feature>
<reference evidence="2" key="2">
    <citation type="submission" date="2021-04" db="EMBL/GenBank/DDBJ databases">
        <authorList>
            <person name="Podell S."/>
        </authorList>
    </citation>
    <scope>NUCLEOTIDE SEQUENCE</scope>
    <source>
        <strain evidence="2">Hildebrandi</strain>
    </source>
</reference>
<accession>A0A9K3KJW5</accession>
<evidence type="ECO:0000313" key="3">
    <source>
        <dbReference type="Proteomes" id="UP000693970"/>
    </source>
</evidence>
<feature type="compositionally biased region" description="Basic and acidic residues" evidence="1">
    <location>
        <begin position="557"/>
        <end position="576"/>
    </location>
</feature>
<feature type="compositionally biased region" description="Basic and acidic residues" evidence="1">
    <location>
        <begin position="404"/>
        <end position="414"/>
    </location>
</feature>
<sequence length="711" mass="80014">MALMDLVSTTRNDQDEIWGDVINAVDDDSVWAGNNFDDFSVSVYKKSESNPIAPTVVQKKVVPISRKSNGSTTLATPRQKLSSALHSKSHGRNGKAIQSKESSGKDAKSSQIKTPENVFSYPTPEFHQKWTVPIESMTSNEVHMIIPNKTNCTSDSLSIPLDDKFINHSHGDIGTFFSEEKVEPYDGFDAVMSEKLHKSLGDLPSKDIEDLMQSPLDFLNAMEIEKKNGAFRKNGVLEKSWAQKCDFKYSNHLNVESIIGKRGKRNCKCSDRIVDKSPSQNRFRRSRSTDNKKEKVRKDRSRSRGAVHKDSCRGRSRRSDTITGQPKKSKDENRYTDRTSKKEDNSRRSRSVLRSSCISTKRTSQSCSRSIQNDSQTIRTQSSRRSRSRSSSSNRKNSNNGKISPKDNCPEKYKSSRQPRSRSSSHATLSHSSNERKKDHERSTRRERSIGLIRLSSKSPSRSVSPNKRIGRKQRGSDRRAGPKRSKSDDLLDLLGASLGDLDKLGISFEPSLRVGLDSAGKGKFYPERKRLSRVKSMTITTSSSKNHQNALGNDLSRVDKKSEKALPRKGDEIKSTGDASSCTSSTKRSSGSSRGSVVSDAEQAERLIKEQAKLVREQRKAEEAKLKRLQEESRLLEVKTRSEEMRLKALKEQAKLLDAKRVEEQARARVEAKVAQEQRKIEETRKKQTTQGGSADSRDPRLEVEVNVYQ</sequence>
<evidence type="ECO:0000313" key="2">
    <source>
        <dbReference type="EMBL" id="KAG7345022.1"/>
    </source>
</evidence>
<dbReference type="AlphaFoldDB" id="A0A9K3KJW5"/>
<feature type="compositionally biased region" description="Low complexity" evidence="1">
    <location>
        <begin position="421"/>
        <end position="432"/>
    </location>
</feature>
<feature type="region of interest" description="Disordered" evidence="1">
    <location>
        <begin position="673"/>
        <end position="711"/>
    </location>
</feature>
<feature type="compositionally biased region" description="Low complexity" evidence="1">
    <location>
        <begin position="389"/>
        <end position="400"/>
    </location>
</feature>
<feature type="compositionally biased region" description="Low complexity" evidence="1">
    <location>
        <begin position="456"/>
        <end position="468"/>
    </location>
</feature>
<feature type="compositionally biased region" description="Low complexity" evidence="1">
    <location>
        <begin position="581"/>
        <end position="600"/>
    </location>
</feature>
<feature type="region of interest" description="Disordered" evidence="1">
    <location>
        <begin position="271"/>
        <end position="489"/>
    </location>
</feature>
<feature type="compositionally biased region" description="Polar residues" evidence="1">
    <location>
        <begin position="536"/>
        <end position="552"/>
    </location>
</feature>
<comment type="caution">
    <text evidence="2">The sequence shown here is derived from an EMBL/GenBank/DDBJ whole genome shotgun (WGS) entry which is preliminary data.</text>
</comment>
<proteinExistence type="predicted"/>
<feature type="region of interest" description="Disordered" evidence="1">
    <location>
        <begin position="67"/>
        <end position="118"/>
    </location>
</feature>
<gene>
    <name evidence="2" type="ORF">IV203_032553</name>
</gene>
<keyword evidence="3" id="KW-1185">Reference proteome</keyword>
<feature type="compositionally biased region" description="Basic and acidic residues" evidence="1">
    <location>
        <begin position="673"/>
        <end position="687"/>
    </location>
</feature>
<feature type="compositionally biased region" description="Basic and acidic residues" evidence="1">
    <location>
        <begin position="475"/>
        <end position="489"/>
    </location>
</feature>